<evidence type="ECO:0000313" key="1">
    <source>
        <dbReference type="EMBL" id="MBS5332989.1"/>
    </source>
</evidence>
<sequence length="79" mass="8814">MEMNSVMATEIVAAEVEHIVLPQIVSIKQASRMLGLPPYYLRRLCKEVPGVAFQSGIKWYINLGKLVDYYNNSGRNAAG</sequence>
<comment type="caution">
    <text evidence="1">The sequence shown here is derived from an EMBL/GenBank/DDBJ whole genome shotgun (WGS) entry which is preliminary data.</text>
</comment>
<name>A0A943HIE5_9FIRM</name>
<organism evidence="1 2">
    <name type="scientific">Subdoligranulum variabile</name>
    <dbReference type="NCBI Taxonomy" id="214851"/>
    <lineage>
        <taxon>Bacteria</taxon>
        <taxon>Bacillati</taxon>
        <taxon>Bacillota</taxon>
        <taxon>Clostridia</taxon>
        <taxon>Eubacteriales</taxon>
        <taxon>Oscillospiraceae</taxon>
        <taxon>Subdoligranulum</taxon>
    </lineage>
</organism>
<dbReference type="EMBL" id="JAGZGG010000026">
    <property type="protein sequence ID" value="MBS5332989.1"/>
    <property type="molecule type" value="Genomic_DNA"/>
</dbReference>
<gene>
    <name evidence="1" type="ORF">KHY36_10735</name>
</gene>
<proteinExistence type="predicted"/>
<dbReference type="AlphaFoldDB" id="A0A943HIE5"/>
<accession>A0A943HIE5</accession>
<evidence type="ECO:0000313" key="2">
    <source>
        <dbReference type="Proteomes" id="UP000759273"/>
    </source>
</evidence>
<protein>
    <submittedName>
        <fullName evidence="1">Uncharacterized protein</fullName>
    </submittedName>
</protein>
<reference evidence="1" key="1">
    <citation type="submission" date="2021-02" db="EMBL/GenBank/DDBJ databases">
        <title>Infant gut strain persistence is associated with maternal origin, phylogeny, and functional potential including surface adhesion and iron acquisition.</title>
        <authorList>
            <person name="Lou Y.C."/>
        </authorList>
    </citation>
    <scope>NUCLEOTIDE SEQUENCE</scope>
    <source>
        <strain evidence="1">L3_101_000M1_dasL3_101_000M1_concoct_87</strain>
    </source>
</reference>
<dbReference type="Proteomes" id="UP000759273">
    <property type="component" value="Unassembled WGS sequence"/>
</dbReference>